<evidence type="ECO:0000313" key="3">
    <source>
        <dbReference type="Proteomes" id="UP000800200"/>
    </source>
</evidence>
<dbReference type="OrthoDB" id="4436466at2759"/>
<dbReference type="AlphaFoldDB" id="A0A6A6EPN0"/>
<keyword evidence="3" id="KW-1185">Reference proteome</keyword>
<organism evidence="2 3">
    <name type="scientific">Zopfia rhizophila CBS 207.26</name>
    <dbReference type="NCBI Taxonomy" id="1314779"/>
    <lineage>
        <taxon>Eukaryota</taxon>
        <taxon>Fungi</taxon>
        <taxon>Dikarya</taxon>
        <taxon>Ascomycota</taxon>
        <taxon>Pezizomycotina</taxon>
        <taxon>Dothideomycetes</taxon>
        <taxon>Dothideomycetes incertae sedis</taxon>
        <taxon>Zopfiaceae</taxon>
        <taxon>Zopfia</taxon>
    </lineage>
</organism>
<keyword evidence="1" id="KW-0812">Transmembrane</keyword>
<dbReference type="Proteomes" id="UP000800200">
    <property type="component" value="Unassembled WGS sequence"/>
</dbReference>
<keyword evidence="1" id="KW-1133">Transmembrane helix</keyword>
<name>A0A6A6EPN0_9PEZI</name>
<accession>A0A6A6EPN0</accession>
<sequence length="243" mass="27358">MNTIAPPPAVKRMPPGRRAVAIALGFVGGSLANVAIGYAGFSFWTRQTKFVPYDSSSPDLSTPLARKVNPGSNPPVCIDHAVKTVPLNKLKSNDQGELTRDFCRGVWSGLGYAYQRRYLEKKYRALPGRQDHLWSREELAKSGYEVGTKITDHFEVMEHTPEKVIVRCGDSPLNPDPRPSDGLFSMEVTKDDEAQTATFHLKSVFVNTTPEGKNTQPLPWHFQFLHREYTKLWMETAVRKLLK</sequence>
<dbReference type="EMBL" id="ML994614">
    <property type="protein sequence ID" value="KAF2192942.1"/>
    <property type="molecule type" value="Genomic_DNA"/>
</dbReference>
<evidence type="ECO:0000256" key="1">
    <source>
        <dbReference type="SAM" id="Phobius"/>
    </source>
</evidence>
<protein>
    <submittedName>
        <fullName evidence="2">Uncharacterized protein</fullName>
    </submittedName>
</protein>
<evidence type="ECO:0000313" key="2">
    <source>
        <dbReference type="EMBL" id="KAF2192942.1"/>
    </source>
</evidence>
<reference evidence="2" key="1">
    <citation type="journal article" date="2020" name="Stud. Mycol.">
        <title>101 Dothideomycetes genomes: a test case for predicting lifestyles and emergence of pathogens.</title>
        <authorList>
            <person name="Haridas S."/>
            <person name="Albert R."/>
            <person name="Binder M."/>
            <person name="Bloem J."/>
            <person name="Labutti K."/>
            <person name="Salamov A."/>
            <person name="Andreopoulos B."/>
            <person name="Baker S."/>
            <person name="Barry K."/>
            <person name="Bills G."/>
            <person name="Bluhm B."/>
            <person name="Cannon C."/>
            <person name="Castanera R."/>
            <person name="Culley D."/>
            <person name="Daum C."/>
            <person name="Ezra D."/>
            <person name="Gonzalez J."/>
            <person name="Henrissat B."/>
            <person name="Kuo A."/>
            <person name="Liang C."/>
            <person name="Lipzen A."/>
            <person name="Lutzoni F."/>
            <person name="Magnuson J."/>
            <person name="Mondo S."/>
            <person name="Nolan M."/>
            <person name="Ohm R."/>
            <person name="Pangilinan J."/>
            <person name="Park H.-J."/>
            <person name="Ramirez L."/>
            <person name="Alfaro M."/>
            <person name="Sun H."/>
            <person name="Tritt A."/>
            <person name="Yoshinaga Y."/>
            <person name="Zwiers L.-H."/>
            <person name="Turgeon B."/>
            <person name="Goodwin S."/>
            <person name="Spatafora J."/>
            <person name="Crous P."/>
            <person name="Grigoriev I."/>
        </authorList>
    </citation>
    <scope>NUCLEOTIDE SEQUENCE</scope>
    <source>
        <strain evidence="2">CBS 207.26</strain>
    </source>
</reference>
<proteinExistence type="predicted"/>
<keyword evidence="1" id="KW-0472">Membrane</keyword>
<gene>
    <name evidence="2" type="ORF">K469DRAFT_619386</name>
</gene>
<feature type="transmembrane region" description="Helical" evidence="1">
    <location>
        <begin position="20"/>
        <end position="44"/>
    </location>
</feature>